<proteinExistence type="predicted"/>
<sequence length="184" mass="20465">MTRLSAPTFPSFGKRLKRQRAALGLKQEALALALGVSQTTVSRWESGAQVPEHEMQQRALRELGASRADDAAVKRLIEGADFAVHLVDEASHECLAYSKTRARDWNVSMRSLIGVSLWQFATEEIQQAEAELDGKGWWDDIAPAPQRLITSGAIYPELRISPGGMIWERMYLADGRPVRLTTGF</sequence>
<dbReference type="InterPro" id="IPR001387">
    <property type="entry name" value="Cro/C1-type_HTH"/>
</dbReference>
<dbReference type="Pfam" id="PF13560">
    <property type="entry name" value="HTH_31"/>
    <property type="match status" value="1"/>
</dbReference>
<reference evidence="3" key="1">
    <citation type="submission" date="2017-05" db="EMBL/GenBank/DDBJ databases">
        <authorList>
            <person name="Rodrigo-Torres L."/>
            <person name="Arahal R. D."/>
            <person name="Lucena T."/>
        </authorList>
    </citation>
    <scope>NUCLEOTIDE SEQUENCE [LARGE SCALE GENOMIC DNA]</scope>
    <source>
        <strain evidence="3">CECT 8649</strain>
    </source>
</reference>
<dbReference type="Proteomes" id="UP000225972">
    <property type="component" value="Unassembled WGS sequence"/>
</dbReference>
<keyword evidence="3" id="KW-1185">Reference proteome</keyword>
<dbReference type="EMBL" id="FXXP01000001">
    <property type="protein sequence ID" value="SMX26769.1"/>
    <property type="molecule type" value="Genomic_DNA"/>
</dbReference>
<feature type="domain" description="HTH cro/C1-type" evidence="1">
    <location>
        <begin position="16"/>
        <end position="71"/>
    </location>
</feature>
<dbReference type="PROSITE" id="PS50943">
    <property type="entry name" value="HTH_CROC1"/>
    <property type="match status" value="1"/>
</dbReference>
<dbReference type="InterPro" id="IPR010982">
    <property type="entry name" value="Lambda_DNA-bd_dom_sf"/>
</dbReference>
<name>A0A238J847_9RHOB</name>
<dbReference type="AlphaFoldDB" id="A0A238J847"/>
<dbReference type="CDD" id="cd00093">
    <property type="entry name" value="HTH_XRE"/>
    <property type="match status" value="1"/>
</dbReference>
<protein>
    <submittedName>
        <fullName evidence="2">Transcriptional repressor DicA</fullName>
    </submittedName>
</protein>
<accession>A0A238J847</accession>
<organism evidence="2 3">
    <name type="scientific">Pelagimonas phthalicica</name>
    <dbReference type="NCBI Taxonomy" id="1037362"/>
    <lineage>
        <taxon>Bacteria</taxon>
        <taxon>Pseudomonadati</taxon>
        <taxon>Pseudomonadota</taxon>
        <taxon>Alphaproteobacteria</taxon>
        <taxon>Rhodobacterales</taxon>
        <taxon>Roseobacteraceae</taxon>
        <taxon>Pelagimonas</taxon>
    </lineage>
</organism>
<evidence type="ECO:0000313" key="3">
    <source>
        <dbReference type="Proteomes" id="UP000225972"/>
    </source>
</evidence>
<dbReference type="RefSeq" id="WP_099242832.1">
    <property type="nucleotide sequence ID" value="NZ_FXXP01000001.1"/>
</dbReference>
<gene>
    <name evidence="2" type="ORF">TRP8649_00854</name>
</gene>
<dbReference type="GO" id="GO:0003677">
    <property type="term" value="F:DNA binding"/>
    <property type="evidence" value="ECO:0007669"/>
    <property type="project" value="InterPro"/>
</dbReference>
<dbReference type="SUPFAM" id="SSF47413">
    <property type="entry name" value="lambda repressor-like DNA-binding domains"/>
    <property type="match status" value="1"/>
</dbReference>
<evidence type="ECO:0000313" key="2">
    <source>
        <dbReference type="EMBL" id="SMX26769.1"/>
    </source>
</evidence>
<dbReference type="SMART" id="SM00530">
    <property type="entry name" value="HTH_XRE"/>
    <property type="match status" value="1"/>
</dbReference>
<dbReference type="Gene3D" id="1.10.260.40">
    <property type="entry name" value="lambda repressor-like DNA-binding domains"/>
    <property type="match status" value="1"/>
</dbReference>
<evidence type="ECO:0000259" key="1">
    <source>
        <dbReference type="PROSITE" id="PS50943"/>
    </source>
</evidence>
<dbReference type="OrthoDB" id="123556at2"/>